<evidence type="ECO:0000256" key="3">
    <source>
        <dbReference type="ARBA" id="ARBA00022741"/>
    </source>
</evidence>
<dbReference type="PANTHER" id="PTHR42711:SF5">
    <property type="entry name" value="ABC TRANSPORTER ATP-BINDING PROTEIN NATA"/>
    <property type="match status" value="1"/>
</dbReference>
<dbReference type="GO" id="GO:0016887">
    <property type="term" value="F:ATP hydrolysis activity"/>
    <property type="evidence" value="ECO:0007669"/>
    <property type="project" value="InterPro"/>
</dbReference>
<protein>
    <submittedName>
        <fullName evidence="6">ABC-type multidrug transport system, ATPase component</fullName>
    </submittedName>
</protein>
<dbReference type="EMBL" id="LS974202">
    <property type="protein sequence ID" value="SSC13745.1"/>
    <property type="molecule type" value="Genomic_DNA"/>
</dbReference>
<dbReference type="InterPro" id="IPR003439">
    <property type="entry name" value="ABC_transporter-like_ATP-bd"/>
</dbReference>
<dbReference type="SUPFAM" id="SSF52540">
    <property type="entry name" value="P-loop containing nucleoside triphosphate hydrolases"/>
    <property type="match status" value="1"/>
</dbReference>
<keyword evidence="3" id="KW-0547">Nucleotide-binding</keyword>
<reference evidence="6 7" key="1">
    <citation type="submission" date="2017-01" db="EMBL/GenBank/DDBJ databases">
        <authorList>
            <person name="Erauso G."/>
        </authorList>
    </citation>
    <scope>NUCLEOTIDE SEQUENCE [LARGE SCALE GENOMIC DNA]</scope>
    <source>
        <strain evidence="6">MESINF1</strain>
    </source>
</reference>
<dbReference type="GO" id="GO:0005524">
    <property type="term" value="F:ATP binding"/>
    <property type="evidence" value="ECO:0007669"/>
    <property type="project" value="UniProtKB-KW"/>
</dbReference>
<dbReference type="PROSITE" id="PS50893">
    <property type="entry name" value="ABC_TRANSPORTER_2"/>
    <property type="match status" value="1"/>
</dbReference>
<evidence type="ECO:0000256" key="4">
    <source>
        <dbReference type="ARBA" id="ARBA00022840"/>
    </source>
</evidence>
<organism evidence="6 7">
    <name type="scientific">Mesotoga infera</name>
    <dbReference type="NCBI Taxonomy" id="1236046"/>
    <lineage>
        <taxon>Bacteria</taxon>
        <taxon>Thermotogati</taxon>
        <taxon>Thermotogota</taxon>
        <taxon>Thermotogae</taxon>
        <taxon>Kosmotogales</taxon>
        <taxon>Kosmotogaceae</taxon>
        <taxon>Mesotoga</taxon>
    </lineage>
</organism>
<keyword evidence="4" id="KW-0067">ATP-binding</keyword>
<evidence type="ECO:0000256" key="2">
    <source>
        <dbReference type="ARBA" id="ARBA00022448"/>
    </source>
</evidence>
<keyword evidence="2" id="KW-0813">Transport</keyword>
<keyword evidence="7" id="KW-1185">Reference proteome</keyword>
<comment type="similarity">
    <text evidence="1">Belongs to the ABC transporter superfamily.</text>
</comment>
<dbReference type="PANTHER" id="PTHR42711">
    <property type="entry name" value="ABC TRANSPORTER ATP-BINDING PROTEIN"/>
    <property type="match status" value="1"/>
</dbReference>
<accession>A0A7Z7LHN9</accession>
<dbReference type="Proteomes" id="UP000250796">
    <property type="component" value="Chromosome MESINF"/>
</dbReference>
<evidence type="ECO:0000313" key="7">
    <source>
        <dbReference type="Proteomes" id="UP000250796"/>
    </source>
</evidence>
<dbReference type="InterPro" id="IPR003593">
    <property type="entry name" value="AAA+_ATPase"/>
</dbReference>
<dbReference type="KEGG" id="minf:MESINF_2305"/>
<evidence type="ECO:0000313" key="6">
    <source>
        <dbReference type="EMBL" id="SSC13745.1"/>
    </source>
</evidence>
<dbReference type="SMART" id="SM00382">
    <property type="entry name" value="AAA"/>
    <property type="match status" value="1"/>
</dbReference>
<dbReference type="Gene3D" id="3.40.50.300">
    <property type="entry name" value="P-loop containing nucleotide triphosphate hydrolases"/>
    <property type="match status" value="1"/>
</dbReference>
<dbReference type="InterPro" id="IPR027417">
    <property type="entry name" value="P-loop_NTPase"/>
</dbReference>
<name>A0A7Z7LHN9_9BACT</name>
<dbReference type="AlphaFoldDB" id="A0A7Z7LHN9"/>
<sequence>MEAIYASELVKKFGELRALDGLSIEIEKGDLFYLLGPNGAGKSTFIRIVSGLMKPTSGLVRVAGMDLTASLSKVRQKVSLVSEKAILYDNLSPVENLLFFASMSGIGRKAALRKIFELLERVDMLDWKDKPVRVFSTGMRQRINFVRALINEPEIIFMDEPTLGLDPRTTITIRGMVGEINRSGTTVVLTTHMMREAEGMAKHIGIMHKGRLLASGDLESLRRIIGGDLVRFKLSGESVGDLTDIEGYISDRKLDGYRLLEVKPSTSIEKVVFSLSSRGARLFDIEHVRPTLEEVFIELTGEEGFSDRPKNQRSAATNT</sequence>
<dbReference type="RefSeq" id="WP_169699858.1">
    <property type="nucleotide sequence ID" value="NZ_LS974202.1"/>
</dbReference>
<feature type="domain" description="ABC transporter" evidence="5">
    <location>
        <begin position="4"/>
        <end position="234"/>
    </location>
</feature>
<evidence type="ECO:0000256" key="1">
    <source>
        <dbReference type="ARBA" id="ARBA00005417"/>
    </source>
</evidence>
<gene>
    <name evidence="6" type="ORF">MESINF_2305</name>
</gene>
<evidence type="ECO:0000259" key="5">
    <source>
        <dbReference type="PROSITE" id="PS50893"/>
    </source>
</evidence>
<dbReference type="Pfam" id="PF00005">
    <property type="entry name" value="ABC_tran"/>
    <property type="match status" value="1"/>
</dbReference>
<proteinExistence type="inferred from homology"/>
<dbReference type="InterPro" id="IPR050763">
    <property type="entry name" value="ABC_transporter_ATP-binding"/>
</dbReference>